<dbReference type="InterPro" id="IPR002859">
    <property type="entry name" value="PKD/REJ-like"/>
</dbReference>
<feature type="compositionally biased region" description="Low complexity" evidence="1">
    <location>
        <begin position="1668"/>
        <end position="1683"/>
    </location>
</feature>
<protein>
    <recommendedName>
        <fullName evidence="3">PKD/REJ-like domain-containing protein</fullName>
    </recommendedName>
</protein>
<gene>
    <name evidence="4" type="ORF">WJX72_012550</name>
</gene>
<proteinExistence type="predicted"/>
<evidence type="ECO:0000259" key="3">
    <source>
        <dbReference type="Pfam" id="PF02010"/>
    </source>
</evidence>
<feature type="region of interest" description="Disordered" evidence="1">
    <location>
        <begin position="1"/>
        <end position="44"/>
    </location>
</feature>
<dbReference type="Proteomes" id="UP001489004">
    <property type="component" value="Unassembled WGS sequence"/>
</dbReference>
<feature type="transmembrane region" description="Helical" evidence="2">
    <location>
        <begin position="1612"/>
        <end position="1636"/>
    </location>
</feature>
<name>A0AAW1QBD1_9CHLO</name>
<evidence type="ECO:0000256" key="2">
    <source>
        <dbReference type="SAM" id="Phobius"/>
    </source>
</evidence>
<dbReference type="Pfam" id="PF02010">
    <property type="entry name" value="REJ"/>
    <property type="match status" value="1"/>
</dbReference>
<feature type="compositionally biased region" description="Polar residues" evidence="1">
    <location>
        <begin position="32"/>
        <end position="44"/>
    </location>
</feature>
<evidence type="ECO:0000313" key="5">
    <source>
        <dbReference type="Proteomes" id="UP001489004"/>
    </source>
</evidence>
<reference evidence="4 5" key="1">
    <citation type="journal article" date="2024" name="Nat. Commun.">
        <title>Phylogenomics reveals the evolutionary origins of lichenization in chlorophyte algae.</title>
        <authorList>
            <person name="Puginier C."/>
            <person name="Libourel C."/>
            <person name="Otte J."/>
            <person name="Skaloud P."/>
            <person name="Haon M."/>
            <person name="Grisel S."/>
            <person name="Petersen M."/>
            <person name="Berrin J.G."/>
            <person name="Delaux P.M."/>
            <person name="Dal Grande F."/>
            <person name="Keller J."/>
        </authorList>
    </citation>
    <scope>NUCLEOTIDE SEQUENCE [LARGE SCALE GENOMIC DNA]</scope>
    <source>
        <strain evidence="4 5">SAG 2043</strain>
    </source>
</reference>
<evidence type="ECO:0000313" key="4">
    <source>
        <dbReference type="EMBL" id="KAK9818437.1"/>
    </source>
</evidence>
<keyword evidence="2" id="KW-1133">Transmembrane helix</keyword>
<feature type="region of interest" description="Disordered" evidence="1">
    <location>
        <begin position="1642"/>
        <end position="1715"/>
    </location>
</feature>
<feature type="region of interest" description="Disordered" evidence="1">
    <location>
        <begin position="1455"/>
        <end position="1481"/>
    </location>
</feature>
<feature type="compositionally biased region" description="Polar residues" evidence="1">
    <location>
        <begin position="1"/>
        <end position="25"/>
    </location>
</feature>
<feature type="domain" description="PKD/REJ-like" evidence="3">
    <location>
        <begin position="725"/>
        <end position="1090"/>
    </location>
</feature>
<keyword evidence="2" id="KW-0472">Membrane</keyword>
<comment type="caution">
    <text evidence="4">The sequence shown here is derived from an EMBL/GenBank/DDBJ whole genome shotgun (WGS) entry which is preliminary data.</text>
</comment>
<organism evidence="4 5">
    <name type="scientific">[Myrmecia] bisecta</name>
    <dbReference type="NCBI Taxonomy" id="41462"/>
    <lineage>
        <taxon>Eukaryota</taxon>
        <taxon>Viridiplantae</taxon>
        <taxon>Chlorophyta</taxon>
        <taxon>core chlorophytes</taxon>
        <taxon>Trebouxiophyceae</taxon>
        <taxon>Trebouxiales</taxon>
        <taxon>Trebouxiaceae</taxon>
        <taxon>Myrmecia</taxon>
    </lineage>
</organism>
<evidence type="ECO:0000256" key="1">
    <source>
        <dbReference type="SAM" id="MobiDB-lite"/>
    </source>
</evidence>
<sequence>MSSPSTSPGGVNQSPGQSPNMQNFSPGGGNQSPGSANAPSASDTNGFCQSGQQMTCNNLQNDPATCASTSGCKYYSRCNQNMCGGSSMCKAQQAASGVCNDLVSQASKLLSNSTDYKLLPNQVNSTINQCLAFSTTSVIDLTVAGALDTPQSVCNAHSDLLCDASTSGVAASTTADCSGCVARLSMFASLVQYGHYAMTNADLTQFCMEVKRYGNYPEQLTQVLNMQFGCTPGPYSDCCLATEPNSYLAKYGILGLRPAGDQCTALPGCQYQTNCWLDQNMDNCNAFTNVGGKAACAAGAGCVWEPRGYDPSAKLGGRCYNGTAQGQCQLAGQMGGAQGCLAVKDSASNLPICQAQKDCRIDWDLMCDRYDQSCCLSAANARASNATAQCSALSSGDHVCTFDQQCRSKGDSCNLWVTSRDCEASPTKTCIWRVNTYSGNSQGGFCSSVRDTCNDHSNDVNACQAAAGCKVVPKCHTSYCDPTDACCPIKDDTTCLANPNCSIAGYCQLDYDECQNKGVFDCNGNCQWDDGSHQCSLAQDPCAQFAKDPVGCSSTQSSKGLLICSYQSSCFDKCRDCRGCLANVLSFVTDVYPSYANGTKSMAQLPQPAGGAKVTDAQFSDDATEIWLTLSTTAHLTSTSPADVFKAATAALFGAKAYLYIPDGNKAQLRVALGGAPTVDLNSVLSIKAGSALVDLQFNAPFAAGDLPGKVKGSTAASKAVLQLTATASNVVANLAGPSGDVLDTDTISFSAAKSQDPDDPTNARSGFRYSWTCTRYDTTFTTKAPCFKSNVNANTTNNGAGYSISPGFLTASDDFYYQFQLTVAKGTGLGQRTDMASTTVRVRSTAQGIPPAGTAIRSCIGGTCPKKHSPTQPLRLAFTPQVDTDKLTYAWWSPNLALTASQAASGIDKRNLLVRPVDASGNAVFVDGASLTFYVNVTNTDNNLKAMAQVSVMINRRPVCAATDALDCLRADKATGRAVLDPFTVSANYWTADGVLTYSFGVQDAFGNRDFYIKNSQNKQYTFSGLRLPGGANQADVTLFVCVRDDTNAETCATTSVTLTAAAVALDTNTLNSLSSDLGASLASGDSNAILSSARRLSSVTSAVTVSSNTSDAQTASLIATTGSMVDALSALVGTDTGSAVDPQTALAVAGALASVTSAVDSAELGPVLDTLGNFIGSPASGTDCANPQQRRRLLQDAISAVSTSKTAVNQMQKLTGTADNVITVASVGKLVGEAPTTVGSGEVRIVTAQLSYSDLSGLRQSVFSASDVSQRAQQLGLTNLGRKLSQATVSSSIGSTTPDVGDPAVTVPSEFSKACAADTRCPATIGFQLTYYADASLLENTLGGANYLVSGVSGAKFVSGYMDVSFVGKIGAGNLGGQMLVVLPLNSNYNPGMVTICLRVDPTTGVLRGYPVDTADIYLQKIANNAAYCRSSYLGQILVAQYVPPPPPPALAYAPGYGPTPSPSTSQSPSIPTDSAGVATTPAGPPAMVPLITFTATLPTYTIATFDASAQTAYTASIQTALKASGASASVSIAKGGITAGSVNVKTEVVFLDGNSTAASAFQIAIATAPNTYISVSTFGAVTVAQVTYGQTNNPAETGGVLGKLKKLNIGAIAGGVIGGVALLTILIGAAVVVRKRQRANQPAIDHARLPSTTGPNTPAYPQPQTPGSAASAPPMSPTAGYFPDQRVPSNAGPGPFASGRPGYDEHAQPLRG</sequence>
<dbReference type="EMBL" id="JALJOR010000004">
    <property type="protein sequence ID" value="KAK9818437.1"/>
    <property type="molecule type" value="Genomic_DNA"/>
</dbReference>
<keyword evidence="5" id="KW-1185">Reference proteome</keyword>
<keyword evidence="2" id="KW-0812">Transmembrane</keyword>
<feature type="compositionally biased region" description="Basic and acidic residues" evidence="1">
    <location>
        <begin position="1705"/>
        <end position="1715"/>
    </location>
</feature>
<accession>A0AAW1QBD1</accession>